<feature type="transmembrane region" description="Helical" evidence="7">
    <location>
        <begin position="96"/>
        <end position="121"/>
    </location>
</feature>
<dbReference type="InterPro" id="IPR051447">
    <property type="entry name" value="Lipoprotein-release_system"/>
</dbReference>
<dbReference type="PANTHER" id="PTHR30489">
    <property type="entry name" value="LIPOPROTEIN-RELEASING SYSTEM TRANSMEMBRANE PROTEIN LOLE"/>
    <property type="match status" value="1"/>
</dbReference>
<keyword evidence="3" id="KW-1003">Cell membrane</keyword>
<feature type="transmembrane region" description="Helical" evidence="7">
    <location>
        <begin position="638"/>
        <end position="658"/>
    </location>
</feature>
<evidence type="ECO:0000256" key="4">
    <source>
        <dbReference type="ARBA" id="ARBA00022692"/>
    </source>
</evidence>
<comment type="subcellular location">
    <subcellularLocation>
        <location evidence="1">Cell membrane</location>
        <topology evidence="1">Multi-pass membrane protein</topology>
    </subcellularLocation>
</comment>
<evidence type="ECO:0000256" key="7">
    <source>
        <dbReference type="SAM" id="Phobius"/>
    </source>
</evidence>
<keyword evidence="5 7" id="KW-1133">Transmembrane helix</keyword>
<reference evidence="10" key="1">
    <citation type="journal article" date="2019" name="Int. J. Syst. Evol. Microbiol.">
        <title>The Global Catalogue of Microorganisms (GCM) 10K type strain sequencing project: providing services to taxonomists for standard genome sequencing and annotation.</title>
        <authorList>
            <consortium name="The Broad Institute Genomics Platform"/>
            <consortium name="The Broad Institute Genome Sequencing Center for Infectious Disease"/>
            <person name="Wu L."/>
            <person name="Ma J."/>
        </authorList>
    </citation>
    <scope>NUCLEOTIDE SEQUENCE [LARGE SCALE GENOMIC DNA]</scope>
    <source>
        <strain evidence="10">JCM 4586</strain>
    </source>
</reference>
<feature type="domain" description="ABC3 transporter permease C-terminal" evidence="8">
    <location>
        <begin position="100"/>
        <end position="222"/>
    </location>
</feature>
<comment type="similarity">
    <text evidence="2">Belongs to the ABC-4 integral membrane protein family. LolC/E subfamily.</text>
</comment>
<evidence type="ECO:0000259" key="8">
    <source>
        <dbReference type="Pfam" id="PF02687"/>
    </source>
</evidence>
<dbReference type="Proteomes" id="UP000659223">
    <property type="component" value="Unassembled WGS sequence"/>
</dbReference>
<name>A0ABQ2ZCU3_9ACTN</name>
<feature type="transmembrane region" description="Helical" evidence="7">
    <location>
        <begin position="51"/>
        <end position="76"/>
    </location>
</feature>
<evidence type="ECO:0000256" key="6">
    <source>
        <dbReference type="ARBA" id="ARBA00023136"/>
    </source>
</evidence>
<evidence type="ECO:0000256" key="1">
    <source>
        <dbReference type="ARBA" id="ARBA00004651"/>
    </source>
</evidence>
<keyword evidence="10" id="KW-1185">Reference proteome</keyword>
<feature type="transmembrane region" description="Helical" evidence="7">
    <location>
        <begin position="330"/>
        <end position="351"/>
    </location>
</feature>
<dbReference type="EMBL" id="BMUT01000024">
    <property type="protein sequence ID" value="GGY11120.1"/>
    <property type="molecule type" value="Genomic_DNA"/>
</dbReference>
<keyword evidence="6 7" id="KW-0472">Membrane</keyword>
<organism evidence="9 10">
    <name type="scientific">Streptomyces hiroshimensis</name>
    <dbReference type="NCBI Taxonomy" id="66424"/>
    <lineage>
        <taxon>Bacteria</taxon>
        <taxon>Bacillati</taxon>
        <taxon>Actinomycetota</taxon>
        <taxon>Actinomycetes</taxon>
        <taxon>Kitasatosporales</taxon>
        <taxon>Streptomycetaceae</taxon>
        <taxon>Streptomyces</taxon>
    </lineage>
</organism>
<feature type="transmembrane region" description="Helical" evidence="7">
    <location>
        <begin position="272"/>
        <end position="294"/>
    </location>
</feature>
<keyword evidence="4 7" id="KW-0812">Transmembrane</keyword>
<feature type="transmembrane region" description="Helical" evidence="7">
    <location>
        <begin position="148"/>
        <end position="170"/>
    </location>
</feature>
<evidence type="ECO:0000313" key="10">
    <source>
        <dbReference type="Proteomes" id="UP000659223"/>
    </source>
</evidence>
<dbReference type="PANTHER" id="PTHR30489:SF0">
    <property type="entry name" value="LIPOPROTEIN-RELEASING SYSTEM TRANSMEMBRANE PROTEIN LOLE"/>
    <property type="match status" value="1"/>
</dbReference>
<dbReference type="InterPro" id="IPR003838">
    <property type="entry name" value="ABC3_permease_C"/>
</dbReference>
<dbReference type="Pfam" id="PF02687">
    <property type="entry name" value="FtsX"/>
    <property type="match status" value="1"/>
</dbReference>
<feature type="transmembrane region" description="Helical" evidence="7">
    <location>
        <begin position="243"/>
        <end position="266"/>
    </location>
</feature>
<sequence length="675" mass="69466">MWVASPRYFQLTHCGGQKTVSVASRPSRPLAGPMHMRRLFLAEARVHPGRLAGAAVACAVTAAGVGACTLLLIAAGRADFPARSVAAAQAEDARSLLSLLLSMLLMSAVVVIGSTVSLWTGQRLGQFAVLRALGVTAGRLRRLVAGDVARLAVAAAAVGALGMLPLAHAGRRLLVDRELFPEAASLPSSGQVWGTAVGVCIATGAVAVLSAMASVLAAGRVSPGALMKDTEGSLASRRSRARLLTGLAMALMLCVPLLCVMAFTQLPATVRAAVAPGLALMLIPTLAVLAPWIVPPLSRPVCALLRIADRRVGRIAAAGLRAAPARTTAMAVPVLLAVGIAVCLLGTGATMGQAVARQTADGLRADGVVTARPGHRLPAQPAAASGGPGALSGVTATVLVSTQITAPPTSLDDQPSPVEAWGADGSSLVKSLDLKEREGRLSDLREGTFASGADQAEAHHWRLGQKVRLALADGSRPELTLAAVYERDLAFPAFVIARTTALEHTREPYADRILLSGAYRSWPKEPGQTVASRAQYLDRLQPRSPADDLASRLIVSVVSGYALLAAANTASLAQRDRRAQRAHLRALGLSRGQLLRCVLYEALGAAAVGAALAAATAVACLVPFAAALGTGALPALDVPWTVAVLAAAVLAVALPSVMTAHPMSTVQRQFARRAV</sequence>
<protein>
    <recommendedName>
        <fullName evidence="8">ABC3 transporter permease C-terminal domain-containing protein</fullName>
    </recommendedName>
</protein>
<accession>A0ABQ2ZCU3</accession>
<evidence type="ECO:0000256" key="2">
    <source>
        <dbReference type="ARBA" id="ARBA00005236"/>
    </source>
</evidence>
<evidence type="ECO:0000256" key="3">
    <source>
        <dbReference type="ARBA" id="ARBA00022475"/>
    </source>
</evidence>
<evidence type="ECO:0000256" key="5">
    <source>
        <dbReference type="ARBA" id="ARBA00022989"/>
    </source>
</evidence>
<feature type="transmembrane region" description="Helical" evidence="7">
    <location>
        <begin position="190"/>
        <end position="218"/>
    </location>
</feature>
<gene>
    <name evidence="9" type="ORF">GCM10010324_67490</name>
</gene>
<feature type="transmembrane region" description="Helical" evidence="7">
    <location>
        <begin position="553"/>
        <end position="573"/>
    </location>
</feature>
<proteinExistence type="inferred from homology"/>
<comment type="caution">
    <text evidence="9">The sequence shown here is derived from an EMBL/GenBank/DDBJ whole genome shotgun (WGS) entry which is preliminary data.</text>
</comment>
<feature type="transmembrane region" description="Helical" evidence="7">
    <location>
        <begin position="594"/>
        <end position="626"/>
    </location>
</feature>
<evidence type="ECO:0000313" key="9">
    <source>
        <dbReference type="EMBL" id="GGY11120.1"/>
    </source>
</evidence>